<dbReference type="EMBL" id="JBHTHU010000022">
    <property type="protein sequence ID" value="MFD0752180.1"/>
    <property type="molecule type" value="Genomic_DNA"/>
</dbReference>
<dbReference type="InterPro" id="IPR015889">
    <property type="entry name" value="Intradiol_dOase_core"/>
</dbReference>
<keyword evidence="6" id="KW-1185">Reference proteome</keyword>
<reference evidence="6" key="1">
    <citation type="journal article" date="2019" name="Int. J. Syst. Evol. Microbiol.">
        <title>The Global Catalogue of Microorganisms (GCM) 10K type strain sequencing project: providing services to taxonomists for standard genome sequencing and annotation.</title>
        <authorList>
            <consortium name="The Broad Institute Genomics Platform"/>
            <consortium name="The Broad Institute Genome Sequencing Center for Infectious Disease"/>
            <person name="Wu L."/>
            <person name="Ma J."/>
        </authorList>
    </citation>
    <scope>NUCLEOTIDE SEQUENCE [LARGE SCALE GENOMIC DNA]</scope>
    <source>
        <strain evidence="6">CCUG 63418</strain>
    </source>
</reference>
<dbReference type="RefSeq" id="WP_377102530.1">
    <property type="nucleotide sequence ID" value="NZ_JBHTHU010000022.1"/>
</dbReference>
<evidence type="ECO:0000259" key="4">
    <source>
        <dbReference type="Pfam" id="PF00775"/>
    </source>
</evidence>
<feature type="domain" description="Intradiol ring-cleavage dioxygenases" evidence="4">
    <location>
        <begin position="58"/>
        <end position="166"/>
    </location>
</feature>
<evidence type="ECO:0000256" key="1">
    <source>
        <dbReference type="ARBA" id="ARBA00007825"/>
    </source>
</evidence>
<dbReference type="InterPro" id="IPR050770">
    <property type="entry name" value="Intradiol_RC_Dioxygenase"/>
</dbReference>
<name>A0ABW2Z631_9SPHI</name>
<accession>A0ABW2Z631</accession>
<dbReference type="Proteomes" id="UP001596958">
    <property type="component" value="Unassembled WGS sequence"/>
</dbReference>
<gene>
    <name evidence="5" type="ORF">ACFQZS_18650</name>
</gene>
<protein>
    <submittedName>
        <fullName evidence="5">Intradiol ring-cleavage dioxygenase</fullName>
    </submittedName>
</protein>
<dbReference type="Pfam" id="PF00775">
    <property type="entry name" value="Dioxygenase_C"/>
    <property type="match status" value="1"/>
</dbReference>
<evidence type="ECO:0000313" key="5">
    <source>
        <dbReference type="EMBL" id="MFD0752180.1"/>
    </source>
</evidence>
<dbReference type="SUPFAM" id="SSF49482">
    <property type="entry name" value="Aromatic compound dioxygenase"/>
    <property type="match status" value="1"/>
</dbReference>
<dbReference type="InterPro" id="IPR000627">
    <property type="entry name" value="Intradiol_dOase_C"/>
</dbReference>
<dbReference type="PANTHER" id="PTHR33711:SF10">
    <property type="entry name" value="INTRADIOL RING-CLEAVAGE DIOXYGENASES DOMAIN-CONTAINING PROTEIN"/>
    <property type="match status" value="1"/>
</dbReference>
<dbReference type="Gene3D" id="2.60.130.10">
    <property type="entry name" value="Aromatic compound dioxygenase"/>
    <property type="match status" value="1"/>
</dbReference>
<evidence type="ECO:0000256" key="2">
    <source>
        <dbReference type="ARBA" id="ARBA00022964"/>
    </source>
</evidence>
<organism evidence="5 6">
    <name type="scientific">Mucilaginibacter calamicampi</name>
    <dbReference type="NCBI Taxonomy" id="1302352"/>
    <lineage>
        <taxon>Bacteria</taxon>
        <taxon>Pseudomonadati</taxon>
        <taxon>Bacteroidota</taxon>
        <taxon>Sphingobacteriia</taxon>
        <taxon>Sphingobacteriales</taxon>
        <taxon>Sphingobacteriaceae</taxon>
        <taxon>Mucilaginibacter</taxon>
    </lineage>
</organism>
<sequence>MNRKDFLGSIAGGLFAATAMSQGRTIRKVSDGCDGCELIYAGMPSELSNTAYLPDWNEDMHKMIVEGYLFKKDGITPAAGVTLYIYHTDSKGRYSPAPNQKLALRHGHIRGWIKTAADGFYRFYTCLPAPYPEHNEPAHIHPVVKEADTNEYYIDEYIFEGDALLTAAYRSKLQNRGGSGIVKLTKNANGWWVCKRNIVLGLNIPNY</sequence>
<evidence type="ECO:0000313" key="6">
    <source>
        <dbReference type="Proteomes" id="UP001596958"/>
    </source>
</evidence>
<dbReference type="GO" id="GO:0051213">
    <property type="term" value="F:dioxygenase activity"/>
    <property type="evidence" value="ECO:0007669"/>
    <property type="project" value="UniProtKB-KW"/>
</dbReference>
<evidence type="ECO:0000256" key="3">
    <source>
        <dbReference type="ARBA" id="ARBA00023002"/>
    </source>
</evidence>
<keyword evidence="2 5" id="KW-0223">Dioxygenase</keyword>
<keyword evidence="3" id="KW-0560">Oxidoreductase</keyword>
<proteinExistence type="inferred from homology"/>
<dbReference type="PANTHER" id="PTHR33711">
    <property type="entry name" value="DIOXYGENASE, PUTATIVE (AFU_ORTHOLOGUE AFUA_2G02910)-RELATED"/>
    <property type="match status" value="1"/>
</dbReference>
<comment type="caution">
    <text evidence="5">The sequence shown here is derived from an EMBL/GenBank/DDBJ whole genome shotgun (WGS) entry which is preliminary data.</text>
</comment>
<comment type="similarity">
    <text evidence="1">Belongs to the intradiol ring-cleavage dioxygenase family.</text>
</comment>